<keyword evidence="5" id="KW-0574">Periplasm</keyword>
<feature type="signal peptide" evidence="8">
    <location>
        <begin position="1"/>
        <end position="23"/>
    </location>
</feature>
<dbReference type="PANTHER" id="PTHR30381:SF0">
    <property type="entry name" value="FLAGELLAR P-RING PROTEIN"/>
    <property type="match status" value="1"/>
</dbReference>
<reference evidence="9 10" key="1">
    <citation type="submission" date="2012-11" db="EMBL/GenBank/DDBJ databases">
        <title>Whole genome sequence of Acidocella aminolytica 101 = DSM 11237.</title>
        <authorList>
            <person name="Azuma Y."/>
            <person name="Higashiura N."/>
            <person name="Hirakawa H."/>
            <person name="Matsushita K."/>
        </authorList>
    </citation>
    <scope>NUCLEOTIDE SEQUENCE [LARGE SCALE GENOMIC DNA]</scope>
    <source>
        <strain evidence="10">101 / DSM 11237</strain>
    </source>
</reference>
<evidence type="ECO:0000256" key="6">
    <source>
        <dbReference type="ARBA" id="ARBA00023143"/>
    </source>
</evidence>
<dbReference type="InterPro" id="IPR001782">
    <property type="entry name" value="Flag_FlgI"/>
</dbReference>
<dbReference type="PRINTS" id="PR01010">
    <property type="entry name" value="FLGPRINGFLGI"/>
</dbReference>
<proteinExistence type="inferred from homology"/>
<dbReference type="HAMAP" id="MF_00416">
    <property type="entry name" value="FlgI"/>
    <property type="match status" value="1"/>
</dbReference>
<evidence type="ECO:0000256" key="5">
    <source>
        <dbReference type="ARBA" id="ARBA00022764"/>
    </source>
</evidence>
<dbReference type="Pfam" id="PF02119">
    <property type="entry name" value="FlgI"/>
    <property type="match status" value="1"/>
</dbReference>
<keyword evidence="4 8" id="KW-0732">Signal</keyword>
<evidence type="ECO:0000256" key="3">
    <source>
        <dbReference type="ARBA" id="ARBA00019515"/>
    </source>
</evidence>
<comment type="subunit">
    <text evidence="8">The basal body constitutes a major portion of the flagellar organelle and consists of four rings (L,P,S, and M) mounted on a central rod.</text>
</comment>
<evidence type="ECO:0000256" key="4">
    <source>
        <dbReference type="ARBA" id="ARBA00022729"/>
    </source>
</evidence>
<keyword evidence="9" id="KW-0282">Flagellum</keyword>
<dbReference type="GO" id="GO:0009428">
    <property type="term" value="C:bacterial-type flagellum basal body, distal rod, P ring"/>
    <property type="evidence" value="ECO:0007669"/>
    <property type="project" value="InterPro"/>
</dbReference>
<dbReference type="EMBL" id="BANC01000035">
    <property type="protein sequence ID" value="GAN80034.1"/>
    <property type="molecule type" value="Genomic_DNA"/>
</dbReference>
<dbReference type="GO" id="GO:0030288">
    <property type="term" value="C:outer membrane-bounded periplasmic space"/>
    <property type="evidence" value="ECO:0007669"/>
    <property type="project" value="InterPro"/>
</dbReference>
<comment type="subcellular location">
    <subcellularLocation>
        <location evidence="2 8">Bacterial flagellum basal body</location>
    </subcellularLocation>
</comment>
<dbReference type="RefSeq" id="WP_052948342.1">
    <property type="nucleotide sequence ID" value="NZ_BANC01000035.1"/>
</dbReference>
<comment type="caution">
    <text evidence="9">The sequence shown here is derived from an EMBL/GenBank/DDBJ whole genome shotgun (WGS) entry which is preliminary data.</text>
</comment>
<dbReference type="PANTHER" id="PTHR30381">
    <property type="entry name" value="FLAGELLAR P-RING PERIPLASMIC PROTEIN FLGI"/>
    <property type="match status" value="1"/>
</dbReference>
<keyword evidence="9" id="KW-0969">Cilium</keyword>
<sequence precursor="true">MQRRNLLGYGLLLSLGFTGTARADRTTIGQLVTVAGAPSNQLYGYGLVVGLPGTGDQTTQVPYTQQSILNMLRNMGVALPNVTNMQPNDVASVMVTAEVPAFAHAGQHVDVTVSAVGNATSLAGGVLLPTPLRGGNGVIYGQAQGPLLVSGFAASAGGTSSQVNVPTVGSLPGGAILANTIPASYNVNGSSALLLNQPDYETAQQISDVINAAYGGSANAISPGEVDVNAQGMDPMRFMANVLALPITPKNQVPTIVVDAQSGTIVMNAGVTLGPAVVSHGDLTVNIQTQNAVSQPGPFSNGTTVGVRNTVVNAKQGKAQVINLPRAATLQDVAAALNAVGATPQDLIAIIQALKQAGAINGKIKVI</sequence>
<evidence type="ECO:0000256" key="2">
    <source>
        <dbReference type="ARBA" id="ARBA00004117"/>
    </source>
</evidence>
<dbReference type="GO" id="GO:0005198">
    <property type="term" value="F:structural molecule activity"/>
    <property type="evidence" value="ECO:0007669"/>
    <property type="project" value="InterPro"/>
</dbReference>
<dbReference type="GO" id="GO:0071973">
    <property type="term" value="P:bacterial-type flagellum-dependent cell motility"/>
    <property type="evidence" value="ECO:0007669"/>
    <property type="project" value="InterPro"/>
</dbReference>
<dbReference type="Proteomes" id="UP000032668">
    <property type="component" value="Unassembled WGS sequence"/>
</dbReference>
<evidence type="ECO:0000256" key="7">
    <source>
        <dbReference type="ARBA" id="ARBA00032344"/>
    </source>
</evidence>
<evidence type="ECO:0000256" key="1">
    <source>
        <dbReference type="ARBA" id="ARBA00002591"/>
    </source>
</evidence>
<dbReference type="STRING" id="1120923.SAMN02746095_02055"/>
<evidence type="ECO:0000313" key="10">
    <source>
        <dbReference type="Proteomes" id="UP000032668"/>
    </source>
</evidence>
<feature type="chain" id="PRO_5010392638" description="Flagellar P-ring protein" evidence="8">
    <location>
        <begin position="24"/>
        <end position="367"/>
    </location>
</feature>
<dbReference type="AlphaFoldDB" id="A0A0D6PGS0"/>
<comment type="function">
    <text evidence="1 8">Assembles around the rod to form the L-ring and probably protects the motor/basal body from shearing forces during rotation.</text>
</comment>
<evidence type="ECO:0000313" key="9">
    <source>
        <dbReference type="EMBL" id="GAN80034.1"/>
    </source>
</evidence>
<evidence type="ECO:0000256" key="8">
    <source>
        <dbReference type="HAMAP-Rule" id="MF_00416"/>
    </source>
</evidence>
<dbReference type="NCBIfam" id="NF003676">
    <property type="entry name" value="PRK05303.1"/>
    <property type="match status" value="1"/>
</dbReference>
<accession>A0A0D6PGS0</accession>
<organism evidence="9 10">
    <name type="scientific">Acidocella aminolytica 101 = DSM 11237</name>
    <dbReference type="NCBI Taxonomy" id="1120923"/>
    <lineage>
        <taxon>Bacteria</taxon>
        <taxon>Pseudomonadati</taxon>
        <taxon>Pseudomonadota</taxon>
        <taxon>Alphaproteobacteria</taxon>
        <taxon>Acetobacterales</taxon>
        <taxon>Acidocellaceae</taxon>
        <taxon>Acidocella</taxon>
    </lineage>
</organism>
<keyword evidence="10" id="KW-1185">Reference proteome</keyword>
<name>A0A0D6PGS0_9PROT</name>
<dbReference type="OrthoDB" id="9786431at2"/>
<comment type="similarity">
    <text evidence="8">Belongs to the FlgI family.</text>
</comment>
<protein>
    <recommendedName>
        <fullName evidence="3 8">Flagellar P-ring protein</fullName>
    </recommendedName>
    <alternativeName>
        <fullName evidence="7 8">Basal body P-ring protein</fullName>
    </alternativeName>
</protein>
<keyword evidence="6 8" id="KW-0975">Bacterial flagellum</keyword>
<keyword evidence="9" id="KW-0966">Cell projection</keyword>
<gene>
    <name evidence="8" type="primary">flgI</name>
    <name evidence="9" type="ORF">Aam_035_041</name>
</gene>